<sequence>MLRGKGTRFYDGPIGLTSSPTATDRGEGKQHKVAPKNGRWGCVCRRGAVVCISDEQRDQGSSGVFRCGVDEKMVEGITALRHALERMREDESQFSGGESRRKQRLLWRPPLASFLLSLTVKHEGAGVFG</sequence>
<evidence type="ECO:0000256" key="1">
    <source>
        <dbReference type="SAM" id="MobiDB-lite"/>
    </source>
</evidence>
<proteinExistence type="predicted"/>
<keyword evidence="3" id="KW-1185">Reference proteome</keyword>
<evidence type="ECO:0000313" key="3">
    <source>
        <dbReference type="Proteomes" id="UP001177003"/>
    </source>
</evidence>
<evidence type="ECO:0000313" key="2">
    <source>
        <dbReference type="EMBL" id="CAI9298048.1"/>
    </source>
</evidence>
<accession>A0AA36EJ49</accession>
<dbReference type="AlphaFoldDB" id="A0AA36EJ49"/>
<feature type="region of interest" description="Disordered" evidence="1">
    <location>
        <begin position="1"/>
        <end position="35"/>
    </location>
</feature>
<protein>
    <submittedName>
        <fullName evidence="2">Uncharacterized protein</fullName>
    </submittedName>
</protein>
<dbReference type="EMBL" id="OX465084">
    <property type="protein sequence ID" value="CAI9298048.1"/>
    <property type="molecule type" value="Genomic_DNA"/>
</dbReference>
<name>A0AA36EJ49_LACSI</name>
<reference evidence="2" key="1">
    <citation type="submission" date="2023-04" db="EMBL/GenBank/DDBJ databases">
        <authorList>
            <person name="Vijverberg K."/>
            <person name="Xiong W."/>
            <person name="Schranz E."/>
        </authorList>
    </citation>
    <scope>NUCLEOTIDE SEQUENCE</scope>
</reference>
<gene>
    <name evidence="2" type="ORF">LSALG_LOCUS36823</name>
</gene>
<dbReference type="Proteomes" id="UP001177003">
    <property type="component" value="Chromosome 8"/>
</dbReference>
<organism evidence="2 3">
    <name type="scientific">Lactuca saligna</name>
    <name type="common">Willowleaf lettuce</name>
    <dbReference type="NCBI Taxonomy" id="75948"/>
    <lineage>
        <taxon>Eukaryota</taxon>
        <taxon>Viridiplantae</taxon>
        <taxon>Streptophyta</taxon>
        <taxon>Embryophyta</taxon>
        <taxon>Tracheophyta</taxon>
        <taxon>Spermatophyta</taxon>
        <taxon>Magnoliopsida</taxon>
        <taxon>eudicotyledons</taxon>
        <taxon>Gunneridae</taxon>
        <taxon>Pentapetalae</taxon>
        <taxon>asterids</taxon>
        <taxon>campanulids</taxon>
        <taxon>Asterales</taxon>
        <taxon>Asteraceae</taxon>
        <taxon>Cichorioideae</taxon>
        <taxon>Cichorieae</taxon>
        <taxon>Lactucinae</taxon>
        <taxon>Lactuca</taxon>
    </lineage>
</organism>